<dbReference type="PANTHER" id="PTHR33375">
    <property type="entry name" value="CHROMOSOME-PARTITIONING PROTEIN PARB-RELATED"/>
    <property type="match status" value="1"/>
</dbReference>
<dbReference type="InterPro" id="IPR004437">
    <property type="entry name" value="ParB/RepB/Spo0J"/>
</dbReference>
<dbReference type="AlphaFoldDB" id="A0AAU8ASU2"/>
<feature type="compositionally biased region" description="Low complexity" evidence="2">
    <location>
        <begin position="15"/>
        <end position="31"/>
    </location>
</feature>
<feature type="domain" description="ParB-like N-terminal" evidence="3">
    <location>
        <begin position="80"/>
        <end position="173"/>
    </location>
</feature>
<dbReference type="Pfam" id="PF02195">
    <property type="entry name" value="ParB_N"/>
    <property type="match status" value="1"/>
</dbReference>
<dbReference type="GO" id="GO:0005694">
    <property type="term" value="C:chromosome"/>
    <property type="evidence" value="ECO:0007669"/>
    <property type="project" value="TreeGrafter"/>
</dbReference>
<dbReference type="PANTHER" id="PTHR33375:SF1">
    <property type="entry name" value="CHROMOSOME-PARTITIONING PROTEIN PARB-RELATED"/>
    <property type="match status" value="1"/>
</dbReference>
<dbReference type="GO" id="GO:0007059">
    <property type="term" value="P:chromosome segregation"/>
    <property type="evidence" value="ECO:0007669"/>
    <property type="project" value="TreeGrafter"/>
</dbReference>
<dbReference type="NCBIfam" id="TIGR00180">
    <property type="entry name" value="parB_part"/>
    <property type="match status" value="1"/>
</dbReference>
<dbReference type="InterPro" id="IPR050336">
    <property type="entry name" value="Chromosome_partition/occlusion"/>
</dbReference>
<dbReference type="GO" id="GO:0003677">
    <property type="term" value="F:DNA binding"/>
    <property type="evidence" value="ECO:0007669"/>
    <property type="project" value="InterPro"/>
</dbReference>
<dbReference type="SMART" id="SM00470">
    <property type="entry name" value="ParB"/>
    <property type="match status" value="1"/>
</dbReference>
<reference evidence="4" key="1">
    <citation type="submission" date="2023-02" db="EMBL/GenBank/DDBJ databases">
        <title>Description and genomic characterization of Salipiger bruguierae sp. nov., isolated from the sediment of mangrove plant Bruguiera sexangula.</title>
        <authorList>
            <person name="Long M."/>
        </authorList>
    </citation>
    <scope>NUCLEOTIDE SEQUENCE</scope>
    <source>
        <strain evidence="4">H15</strain>
        <plasmid evidence="4">unnamed5</plasmid>
    </source>
</reference>
<dbReference type="SUPFAM" id="SSF110849">
    <property type="entry name" value="ParB/Sulfiredoxin"/>
    <property type="match status" value="1"/>
</dbReference>
<name>A0AAU8ASU2_9RHOB</name>
<proteinExistence type="inferred from homology"/>
<dbReference type="InterPro" id="IPR003115">
    <property type="entry name" value="ParB_N"/>
</dbReference>
<feature type="region of interest" description="Disordered" evidence="2">
    <location>
        <begin position="1"/>
        <end position="38"/>
    </location>
</feature>
<evidence type="ECO:0000256" key="1">
    <source>
        <dbReference type="ARBA" id="ARBA00006295"/>
    </source>
</evidence>
<accession>A0AAU8ASU2</accession>
<dbReference type="EMBL" id="CP123390">
    <property type="protein sequence ID" value="XCC97957.1"/>
    <property type="molecule type" value="Genomic_DNA"/>
</dbReference>
<dbReference type="InterPro" id="IPR036086">
    <property type="entry name" value="ParB/Sulfiredoxin_sf"/>
</dbReference>
<dbReference type="RefSeq" id="WP_353476834.1">
    <property type="nucleotide sequence ID" value="NZ_CP123390.1"/>
</dbReference>
<evidence type="ECO:0000313" key="4">
    <source>
        <dbReference type="EMBL" id="XCC97957.1"/>
    </source>
</evidence>
<sequence length="389" mass="42678">MARRPSVFDRALPREQPSPNEAAEPAAPPVEKSQSAGKVGIASLMSAGLDQALGDKGVPPTPAVMAMKRSLKDLSEASIQEIPLDQIGDSRLHDRIDLTEDLEPLMKSLEENGQETAVKVRYAAPGSGKPVYEIIVGRRRVAAARALGWESIKGLVLKITDEELLRSLISENSARKDTTFIGRSQLAYLASKSGHSDDEIAKIYSSDRTLINRMIRIYEVIGPEIINRIGDAPDIGRRRWMDLRSVLEGSPMSPDEVSNLITQGIDRFADEIAELWAKRVSTSSSGNESIPQSTLRFYALERMLEDLKTQASEDADNGTDVAKGARPTKATARAQKRPLPGFGTVQRKPKELVLKIDRGLDPNLLQRIEDALPDLVRQVVKDAQGDKNS</sequence>
<evidence type="ECO:0000256" key="2">
    <source>
        <dbReference type="SAM" id="MobiDB-lite"/>
    </source>
</evidence>
<evidence type="ECO:0000259" key="3">
    <source>
        <dbReference type="SMART" id="SM00470"/>
    </source>
</evidence>
<geneLocation type="plasmid" evidence="4">
    <name>unnamed5</name>
</geneLocation>
<organism evidence="4">
    <name type="scientific">Alloyangia sp. H15</name>
    <dbReference type="NCBI Taxonomy" id="3029062"/>
    <lineage>
        <taxon>Bacteria</taxon>
        <taxon>Pseudomonadati</taxon>
        <taxon>Pseudomonadota</taxon>
        <taxon>Alphaproteobacteria</taxon>
        <taxon>Rhodobacterales</taxon>
        <taxon>Roseobacteraceae</taxon>
        <taxon>Alloyangia</taxon>
    </lineage>
</organism>
<feature type="region of interest" description="Disordered" evidence="2">
    <location>
        <begin position="310"/>
        <end position="344"/>
    </location>
</feature>
<dbReference type="Gene3D" id="3.90.1530.10">
    <property type="entry name" value="Conserved hypothetical protein from pyrococcus furiosus pfu- 392566-001, ParB domain"/>
    <property type="match status" value="1"/>
</dbReference>
<protein>
    <submittedName>
        <fullName evidence="4">ParB/RepB/Spo0J family partition protein</fullName>
    </submittedName>
</protein>
<comment type="similarity">
    <text evidence="1">Belongs to the ParB family.</text>
</comment>
<gene>
    <name evidence="4" type="ORF">PVT71_28670</name>
</gene>
<keyword evidence="4" id="KW-0614">Plasmid</keyword>